<comment type="similarity">
    <text evidence="1 7">Belongs to the Cu-Zn superoxide dismutase family.</text>
</comment>
<keyword evidence="4" id="KW-0049">Antioxidant</keyword>
<comment type="function">
    <text evidence="7">Destroys radicals which are normally produced within the cells and which are toxic to biological systems.</text>
</comment>
<dbReference type="SMR" id="A0A2P1H680"/>
<dbReference type="PROSITE" id="PS00087">
    <property type="entry name" value="SOD_CU_ZN_1"/>
    <property type="match status" value="1"/>
</dbReference>
<feature type="domain" description="Superoxide dismutase copper/zinc binding" evidence="8">
    <location>
        <begin position="15"/>
        <end position="149"/>
    </location>
</feature>
<evidence type="ECO:0000259" key="8">
    <source>
        <dbReference type="Pfam" id="PF00080"/>
    </source>
</evidence>
<evidence type="ECO:0000256" key="6">
    <source>
        <dbReference type="ARBA" id="ARBA00023008"/>
    </source>
</evidence>
<accession>A0A2P1H680</accession>
<dbReference type="InterPro" id="IPR024134">
    <property type="entry name" value="SOD_Cu/Zn_/chaperone"/>
</dbReference>
<evidence type="ECO:0000256" key="5">
    <source>
        <dbReference type="ARBA" id="ARBA00023002"/>
    </source>
</evidence>
<dbReference type="SUPFAM" id="SSF49329">
    <property type="entry name" value="Cu,Zn superoxide dismutase-like"/>
    <property type="match status" value="1"/>
</dbReference>
<reference evidence="9" key="1">
    <citation type="journal article" date="2018" name="Front. Physiol.">
        <title>Inducing the Alternative Oxidase Forms Part of the Molecular Strategy of Anoxic Survival in Freshwater Bivalves.</title>
        <authorList>
            <person name="Yusseppone M.S."/>
            <person name="Rocchetta I."/>
            <person name="Sabatini S.E."/>
            <person name="Luquet C.M."/>
            <person name="Rios de Molina M.D.C."/>
            <person name="Held C."/>
            <person name="Abele D."/>
        </authorList>
    </citation>
    <scope>NUCLEOTIDE SEQUENCE</scope>
    <source>
        <tissue evidence="9">Gill</tissue>
    </source>
</reference>
<evidence type="ECO:0000256" key="1">
    <source>
        <dbReference type="ARBA" id="ARBA00010457"/>
    </source>
</evidence>
<dbReference type="Pfam" id="PF00080">
    <property type="entry name" value="Sod_Cu"/>
    <property type="match status" value="1"/>
</dbReference>
<evidence type="ECO:0000256" key="3">
    <source>
        <dbReference type="ARBA" id="ARBA00022833"/>
    </source>
</evidence>
<evidence type="ECO:0000313" key="9">
    <source>
        <dbReference type="EMBL" id="AVN67038.1"/>
    </source>
</evidence>
<protein>
    <recommendedName>
        <fullName evidence="7">Superoxide dismutase [Cu-Zn]</fullName>
        <ecNumber evidence="7">1.15.1.1</ecNumber>
    </recommendedName>
</protein>
<dbReference type="CDD" id="cd00305">
    <property type="entry name" value="Cu-Zn_Superoxide_Dismutase"/>
    <property type="match status" value="1"/>
</dbReference>
<evidence type="ECO:0000256" key="4">
    <source>
        <dbReference type="ARBA" id="ARBA00022862"/>
    </source>
</evidence>
<sequence>MSIKAVCVLRGDGEVKGTVKFSQEGTSPVSVTGEISGLTPGKHGFHVHEFGDNTNGCTSAGAHFNPTKQEHGAPEDAVRHAGDLGNVVAGDSGVAPVNIKDKMISLTGPNSIIGRTVVVHADEDDLGKGGHEYSKTTGNAGGRLACGVIGISKLD</sequence>
<dbReference type="GO" id="GO:0004784">
    <property type="term" value="F:superoxide dismutase activity"/>
    <property type="evidence" value="ECO:0007669"/>
    <property type="project" value="UniProtKB-EC"/>
</dbReference>
<comment type="catalytic activity">
    <reaction evidence="7">
        <text>2 superoxide + 2 H(+) = H2O2 + O2</text>
        <dbReference type="Rhea" id="RHEA:20696"/>
        <dbReference type="ChEBI" id="CHEBI:15378"/>
        <dbReference type="ChEBI" id="CHEBI:15379"/>
        <dbReference type="ChEBI" id="CHEBI:16240"/>
        <dbReference type="ChEBI" id="CHEBI:18421"/>
        <dbReference type="EC" id="1.15.1.1"/>
    </reaction>
</comment>
<dbReference type="FunFam" id="2.60.40.200:FF:000001">
    <property type="entry name" value="Superoxide dismutase [Cu-Zn]"/>
    <property type="match status" value="1"/>
</dbReference>
<dbReference type="Gene3D" id="2.60.40.200">
    <property type="entry name" value="Superoxide dismutase, copper/zinc binding domain"/>
    <property type="match status" value="1"/>
</dbReference>
<dbReference type="PRINTS" id="PR00068">
    <property type="entry name" value="CUZNDISMTASE"/>
</dbReference>
<keyword evidence="2 7" id="KW-0479">Metal-binding</keyword>
<proteinExistence type="evidence at transcript level"/>
<dbReference type="AlphaFoldDB" id="A0A2P1H680"/>
<name>A0A2P1H680_9BIVA</name>
<comment type="cofactor">
    <cofactor evidence="7">
        <name>Cu cation</name>
        <dbReference type="ChEBI" id="CHEBI:23378"/>
    </cofactor>
    <text evidence="7">Binds 1 copper ion per subunit.</text>
</comment>
<dbReference type="EC" id="1.15.1.1" evidence="7"/>
<comment type="cofactor">
    <cofactor evidence="7">
        <name>Zn(2+)</name>
        <dbReference type="ChEBI" id="CHEBI:29105"/>
    </cofactor>
    <text evidence="7">Binds 1 zinc ion per subunit.</text>
</comment>
<keyword evidence="3 7" id="KW-0862">Zinc</keyword>
<keyword evidence="6 7" id="KW-0186">Copper</keyword>
<evidence type="ECO:0000256" key="2">
    <source>
        <dbReference type="ARBA" id="ARBA00022723"/>
    </source>
</evidence>
<dbReference type="InterPro" id="IPR036423">
    <property type="entry name" value="SOD-like_Cu/Zn_dom_sf"/>
</dbReference>
<dbReference type="EMBL" id="MF776705">
    <property type="protein sequence ID" value="AVN67038.1"/>
    <property type="molecule type" value="mRNA"/>
</dbReference>
<dbReference type="PROSITE" id="PS00332">
    <property type="entry name" value="SOD_CU_ZN_2"/>
    <property type="match status" value="1"/>
</dbReference>
<dbReference type="PANTHER" id="PTHR10003">
    <property type="entry name" value="SUPEROXIDE DISMUTASE CU-ZN -RELATED"/>
    <property type="match status" value="1"/>
</dbReference>
<dbReference type="GO" id="GO:0005507">
    <property type="term" value="F:copper ion binding"/>
    <property type="evidence" value="ECO:0007669"/>
    <property type="project" value="InterPro"/>
</dbReference>
<dbReference type="InterPro" id="IPR018152">
    <property type="entry name" value="SOD_Cu/Zn_BS"/>
</dbReference>
<dbReference type="InterPro" id="IPR001424">
    <property type="entry name" value="SOD_Cu_Zn_dom"/>
</dbReference>
<organism evidence="9">
    <name type="scientific">Diplodon chilensis</name>
    <dbReference type="NCBI Taxonomy" id="149536"/>
    <lineage>
        <taxon>Eukaryota</taxon>
        <taxon>Metazoa</taxon>
        <taxon>Spiralia</taxon>
        <taxon>Lophotrochozoa</taxon>
        <taxon>Mollusca</taxon>
        <taxon>Bivalvia</taxon>
        <taxon>Autobranchia</taxon>
        <taxon>Heteroconchia</taxon>
        <taxon>Palaeoheterodonta</taxon>
        <taxon>Unionida</taxon>
        <taxon>Unionoidea</taxon>
        <taxon>Hyriidae</taxon>
        <taxon>Diplodon</taxon>
    </lineage>
</organism>
<keyword evidence="5 7" id="KW-0560">Oxidoreductase</keyword>
<evidence type="ECO:0000256" key="7">
    <source>
        <dbReference type="RuleBase" id="RU000393"/>
    </source>
</evidence>